<reference evidence="1 2" key="1">
    <citation type="submission" date="2016-04" db="EMBL/GenBank/DDBJ databases">
        <title>Deep-sea bacteria in the southern Pacific.</title>
        <authorList>
            <person name="Tang K."/>
        </authorList>
    </citation>
    <scope>NUCLEOTIDE SEQUENCE [LARGE SCALE GENOMIC DNA]</scope>
    <source>
        <strain evidence="1 2">JLT2014</strain>
        <plasmid evidence="2">ppaby5</plasmid>
    </source>
</reference>
<name>A0A1P8ULU8_9RHOB</name>
<dbReference type="EMBL" id="CP015089">
    <property type="protein sequence ID" value="APZ50355.1"/>
    <property type="molecule type" value="Genomic_DNA"/>
</dbReference>
<evidence type="ECO:0000313" key="2">
    <source>
        <dbReference type="Proteomes" id="UP000187059"/>
    </source>
</evidence>
<dbReference type="RefSeq" id="WP_076693936.1">
    <property type="nucleotide sequence ID" value="NZ_CP015089.1"/>
</dbReference>
<geneLocation type="plasmid" evidence="2">
    <name>ppaby5</name>
</geneLocation>
<accession>A0A1P8ULU8</accession>
<keyword evidence="2" id="KW-1185">Reference proteome</keyword>
<organism evidence="1 2">
    <name type="scientific">Salipiger abyssi</name>
    <dbReference type="NCBI Taxonomy" id="1250539"/>
    <lineage>
        <taxon>Bacteria</taxon>
        <taxon>Pseudomonadati</taxon>
        <taxon>Pseudomonadota</taxon>
        <taxon>Alphaproteobacteria</taxon>
        <taxon>Rhodobacterales</taxon>
        <taxon>Roseobacteraceae</taxon>
        <taxon>Salipiger</taxon>
    </lineage>
</organism>
<sequence length="348" mass="38343">MIAEKLAYFFEAADLMSVFSDWPEEIGLVLCLDEAGTCEMLLHHREEGKAVFRKAGAVLNCPPGEFAVVPAVEGYPTRRVMFSDEQKLLALVEDETDLAEMAADYLINYQFEKTRKAKAPEPAAPAPAPVQKALEPFRWRPRLHFSEIRDAGRRTAKEPKPASSMPEGYAAAEAVKDRECRIAEGELSLGHRGVRLMLAPEQVTIKTRTQLVQEVGFRDDFSRFVLPRKAVDGWELGEPLVIDIPESFFPEGLRQRFAKGPRLAEVTVTPQGVFVAPGAAIPQPEVAETEPAPAKKRRRFFTPARAALVALAGLGVATGTMINAVELPGGFNDLLPQQIASEAPRSRR</sequence>
<proteinExistence type="predicted"/>
<evidence type="ECO:0000313" key="1">
    <source>
        <dbReference type="EMBL" id="APZ50355.1"/>
    </source>
</evidence>
<dbReference type="KEGG" id="paby:Ga0080574_TMP21"/>
<gene>
    <name evidence="1" type="ORF">Ga0080574_TMP21</name>
</gene>
<dbReference type="Proteomes" id="UP000187059">
    <property type="component" value="Plasmid pPABY5"/>
</dbReference>
<keyword evidence="1" id="KW-0614">Plasmid</keyword>
<dbReference type="AlphaFoldDB" id="A0A1P8ULU8"/>
<protein>
    <submittedName>
        <fullName evidence="1">Uncharacterized protein</fullName>
    </submittedName>
</protein>